<keyword evidence="2" id="KW-0597">Phosphoprotein</keyword>
<evidence type="ECO:0000256" key="10">
    <source>
        <dbReference type="SAM" id="SignalP"/>
    </source>
</evidence>
<evidence type="ECO:0000256" key="1">
    <source>
        <dbReference type="ARBA" id="ARBA00005984"/>
    </source>
</evidence>
<evidence type="ECO:0000256" key="4">
    <source>
        <dbReference type="ARBA" id="ARBA00022801"/>
    </source>
</evidence>
<keyword evidence="5 8" id="KW-0862">Zinc</keyword>
<evidence type="ECO:0000313" key="11">
    <source>
        <dbReference type="EMBL" id="MBC6992849.1"/>
    </source>
</evidence>
<dbReference type="Proteomes" id="UP000650081">
    <property type="component" value="Unassembled WGS sequence"/>
</dbReference>
<comment type="cofactor">
    <cofactor evidence="8">
        <name>Zn(2+)</name>
        <dbReference type="ChEBI" id="CHEBI:29105"/>
    </cofactor>
    <text evidence="8">Binds 2 Zn(2+) ions.</text>
</comment>
<dbReference type="AlphaFoldDB" id="A0A923PGI2"/>
<dbReference type="GO" id="GO:0004035">
    <property type="term" value="F:alkaline phosphatase activity"/>
    <property type="evidence" value="ECO:0007669"/>
    <property type="project" value="TreeGrafter"/>
</dbReference>
<keyword evidence="4" id="KW-0378">Hydrolase</keyword>
<dbReference type="GO" id="GO:0046872">
    <property type="term" value="F:metal ion binding"/>
    <property type="evidence" value="ECO:0007669"/>
    <property type="project" value="UniProtKB-KW"/>
</dbReference>
<protein>
    <submittedName>
        <fullName evidence="11">Alkaline phosphatase</fullName>
    </submittedName>
</protein>
<dbReference type="Gene3D" id="3.40.720.10">
    <property type="entry name" value="Alkaline Phosphatase, subunit A"/>
    <property type="match status" value="1"/>
</dbReference>
<evidence type="ECO:0000256" key="6">
    <source>
        <dbReference type="ARBA" id="ARBA00022842"/>
    </source>
</evidence>
<organism evidence="11 12">
    <name type="scientific">Neolewinella lacunae</name>
    <dbReference type="NCBI Taxonomy" id="1517758"/>
    <lineage>
        <taxon>Bacteria</taxon>
        <taxon>Pseudomonadati</taxon>
        <taxon>Bacteroidota</taxon>
        <taxon>Saprospiria</taxon>
        <taxon>Saprospirales</taxon>
        <taxon>Lewinellaceae</taxon>
        <taxon>Neolewinella</taxon>
    </lineage>
</organism>
<evidence type="ECO:0000313" key="12">
    <source>
        <dbReference type="Proteomes" id="UP000650081"/>
    </source>
</evidence>
<dbReference type="InterPro" id="IPR017850">
    <property type="entry name" value="Alkaline_phosphatase_core_sf"/>
</dbReference>
<feature type="signal peptide" evidence="10">
    <location>
        <begin position="1"/>
        <end position="25"/>
    </location>
</feature>
<feature type="binding site" evidence="8">
    <location>
        <position position="253"/>
    </location>
    <ligand>
        <name>Zn(2+)</name>
        <dbReference type="ChEBI" id="CHEBI:29105"/>
        <label>2</label>
    </ligand>
</feature>
<dbReference type="PRINTS" id="PR00113">
    <property type="entry name" value="ALKPHPHTASE"/>
</dbReference>
<comment type="caution">
    <text evidence="11">The sequence shown here is derived from an EMBL/GenBank/DDBJ whole genome shotgun (WGS) entry which is preliminary data.</text>
</comment>
<feature type="binding site" evidence="8">
    <location>
        <position position="132"/>
    </location>
    <ligand>
        <name>Mg(2+)</name>
        <dbReference type="ChEBI" id="CHEBI:18420"/>
    </ligand>
</feature>
<evidence type="ECO:0000256" key="5">
    <source>
        <dbReference type="ARBA" id="ARBA00022833"/>
    </source>
</evidence>
<dbReference type="Pfam" id="PF00245">
    <property type="entry name" value="Alk_phosphatase"/>
    <property type="match status" value="1"/>
</dbReference>
<dbReference type="CDD" id="cd16012">
    <property type="entry name" value="ALP"/>
    <property type="match status" value="1"/>
</dbReference>
<dbReference type="RefSeq" id="WP_187464982.1">
    <property type="nucleotide sequence ID" value="NZ_JACSIT010000040.1"/>
</dbReference>
<feature type="binding site" evidence="8">
    <location>
        <position position="296"/>
    </location>
    <ligand>
        <name>Zn(2+)</name>
        <dbReference type="ChEBI" id="CHEBI:29105"/>
        <label>2</label>
    </ligand>
</feature>
<feature type="binding site" evidence="8">
    <location>
        <position position="39"/>
    </location>
    <ligand>
        <name>Zn(2+)</name>
        <dbReference type="ChEBI" id="CHEBI:29105"/>
        <label>2</label>
    </ligand>
</feature>
<sequence>MLRLSKISSALFLALLALSACTPQAKEDGPINVIFLIGDGMGLPQVSSAFYFGDDAPNFLQFEKIGLMKTNSSSHKVTDSAAAATAMATGVRSYNRAISVSPDSLSVPSILELLRDQAGYQTGLVSLTTITHATPACFYAHVEDRDQHEDIAAQLATARVDFFAGGGLKYFTQRKDQRNLYQELLGSNYHLDSLQLSAYDPAKKNGYFLASESLPSKVEGRGNFLPDATQLGLDYLSESGKPFFLMVEGSYIDWAGHAENDTMLIQEMADFNETLGVVLAYLEKHPNTLLVVTADHETGGVSLDKQYEAYKVFGQQKVIPSEVAIRFNSNQHSAELVPVFAKGPGEDYFQGIYQNNEIYFRMLQALNIQSFSNIRP</sequence>
<comment type="cofactor">
    <cofactor evidence="8">
        <name>Mg(2+)</name>
        <dbReference type="ChEBI" id="CHEBI:18420"/>
    </cofactor>
    <text evidence="8">Binds 1 Mg(2+) ion.</text>
</comment>
<gene>
    <name evidence="11" type="ORF">H9S92_01620</name>
</gene>
<accession>A0A923PGI2</accession>
<evidence type="ECO:0000256" key="9">
    <source>
        <dbReference type="RuleBase" id="RU003946"/>
    </source>
</evidence>
<feature type="chain" id="PRO_5036676561" evidence="10">
    <location>
        <begin position="26"/>
        <end position="376"/>
    </location>
</feature>
<dbReference type="EMBL" id="JACSIT010000040">
    <property type="protein sequence ID" value="MBC6992849.1"/>
    <property type="molecule type" value="Genomic_DNA"/>
</dbReference>
<feature type="binding site" evidence="8">
    <location>
        <position position="134"/>
    </location>
    <ligand>
        <name>Mg(2+)</name>
        <dbReference type="ChEBI" id="CHEBI:18420"/>
    </ligand>
</feature>
<evidence type="ECO:0000256" key="2">
    <source>
        <dbReference type="ARBA" id="ARBA00022553"/>
    </source>
</evidence>
<dbReference type="PROSITE" id="PS00123">
    <property type="entry name" value="ALKALINE_PHOSPHATASE"/>
    <property type="match status" value="1"/>
</dbReference>
<feature type="binding site" evidence="8">
    <location>
        <position position="295"/>
    </location>
    <ligand>
        <name>Zn(2+)</name>
        <dbReference type="ChEBI" id="CHEBI:29105"/>
        <label>2</label>
    </ligand>
</feature>
<dbReference type="PROSITE" id="PS51257">
    <property type="entry name" value="PROKAR_LIPOPROTEIN"/>
    <property type="match status" value="1"/>
</dbReference>
<evidence type="ECO:0000256" key="8">
    <source>
        <dbReference type="PIRSR" id="PIRSR601952-2"/>
    </source>
</evidence>
<keyword evidence="12" id="KW-1185">Reference proteome</keyword>
<proteinExistence type="inferred from homology"/>
<evidence type="ECO:0000256" key="3">
    <source>
        <dbReference type="ARBA" id="ARBA00022723"/>
    </source>
</evidence>
<comment type="similarity">
    <text evidence="1 9">Belongs to the alkaline phosphatase family.</text>
</comment>
<dbReference type="InterPro" id="IPR018299">
    <property type="entry name" value="Alkaline_phosphatase_AS"/>
</dbReference>
<dbReference type="PANTHER" id="PTHR11596:SF5">
    <property type="entry name" value="ALKALINE PHOSPHATASE"/>
    <property type="match status" value="1"/>
</dbReference>
<feature type="binding site" evidence="8">
    <location>
        <position position="332"/>
    </location>
    <ligand>
        <name>Zn(2+)</name>
        <dbReference type="ChEBI" id="CHEBI:29105"/>
        <label>2</label>
    </ligand>
</feature>
<reference evidence="11" key="1">
    <citation type="submission" date="2020-08" db="EMBL/GenBank/DDBJ databases">
        <title>Lewinella bacteria from marine environments.</title>
        <authorList>
            <person name="Zhong Y."/>
        </authorList>
    </citation>
    <scope>NUCLEOTIDE SEQUENCE</scope>
    <source>
        <strain evidence="11">KCTC 42187</strain>
    </source>
</reference>
<evidence type="ECO:0000256" key="7">
    <source>
        <dbReference type="PIRSR" id="PIRSR601952-1"/>
    </source>
</evidence>
<feature type="binding site" evidence="8">
    <location>
        <position position="248"/>
    </location>
    <ligand>
        <name>Mg(2+)</name>
        <dbReference type="ChEBI" id="CHEBI:18420"/>
    </ligand>
</feature>
<dbReference type="PANTHER" id="PTHR11596">
    <property type="entry name" value="ALKALINE PHOSPHATASE"/>
    <property type="match status" value="1"/>
</dbReference>
<keyword evidence="3 8" id="KW-0479">Metal-binding</keyword>
<feature type="binding site" evidence="8">
    <location>
        <position position="39"/>
    </location>
    <ligand>
        <name>Mg(2+)</name>
        <dbReference type="ChEBI" id="CHEBI:18420"/>
    </ligand>
</feature>
<feature type="binding site" evidence="8">
    <location>
        <position position="257"/>
    </location>
    <ligand>
        <name>Zn(2+)</name>
        <dbReference type="ChEBI" id="CHEBI:29105"/>
        <label>2</label>
    </ligand>
</feature>
<keyword evidence="10" id="KW-0732">Signal</keyword>
<name>A0A923PGI2_9BACT</name>
<dbReference type="SUPFAM" id="SSF53649">
    <property type="entry name" value="Alkaline phosphatase-like"/>
    <property type="match status" value="1"/>
</dbReference>
<feature type="active site" description="Phosphoserine intermediate" evidence="7">
    <location>
        <position position="80"/>
    </location>
</feature>
<dbReference type="SMART" id="SM00098">
    <property type="entry name" value="alkPPc"/>
    <property type="match status" value="1"/>
</dbReference>
<dbReference type="InterPro" id="IPR001952">
    <property type="entry name" value="Alkaline_phosphatase"/>
</dbReference>
<keyword evidence="6 8" id="KW-0460">Magnesium</keyword>